<keyword evidence="10" id="KW-1185">Reference proteome</keyword>
<dbReference type="Pfam" id="PF20684">
    <property type="entry name" value="Fung_rhodopsin"/>
    <property type="match status" value="1"/>
</dbReference>
<evidence type="ECO:0000259" key="8">
    <source>
        <dbReference type="Pfam" id="PF20684"/>
    </source>
</evidence>
<dbReference type="InterPro" id="IPR052337">
    <property type="entry name" value="SAT4-like"/>
</dbReference>
<dbReference type="PANTHER" id="PTHR33048">
    <property type="entry name" value="PTH11-LIKE INTEGRAL MEMBRANE PROTEIN (AFU_ORTHOLOGUE AFUA_5G11245)"/>
    <property type="match status" value="1"/>
</dbReference>
<evidence type="ECO:0000256" key="7">
    <source>
        <dbReference type="SAM" id="Phobius"/>
    </source>
</evidence>
<dbReference type="EMBL" id="JAGTJR010000041">
    <property type="protein sequence ID" value="KAH7032113.1"/>
    <property type="molecule type" value="Genomic_DNA"/>
</dbReference>
<sequence length="297" mass="32413">MTLSRYWISVWTFFFALGLSKMSICFQYLRIFVGKRTTLATRIILVLVVLCTTEAVIVMMFQCVPVAAFWNPDILQGRCVRHDAVYYFNASMNVFTDVALIALPVPALNQLHARKTQKIGLVIAFGMGGAGCIITLVRITVVAASIKSGDIGANNHSPSLWASIEVAVCIICVCLPSLRPLLGRLLGVMGIVSSHSDPSEPSNARFSAAPGHSWVQGEGATGRLGSQLTTKRSNFGEFEDVELRDSSNRRAIAVETTIEVMSTLDSGRQSRRSEGDESDDALVPIENQYHTQVTRGN</sequence>
<organism evidence="9 10">
    <name type="scientific">Macrophomina phaseolina</name>
    <dbReference type="NCBI Taxonomy" id="35725"/>
    <lineage>
        <taxon>Eukaryota</taxon>
        <taxon>Fungi</taxon>
        <taxon>Dikarya</taxon>
        <taxon>Ascomycota</taxon>
        <taxon>Pezizomycotina</taxon>
        <taxon>Dothideomycetes</taxon>
        <taxon>Dothideomycetes incertae sedis</taxon>
        <taxon>Botryosphaeriales</taxon>
        <taxon>Botryosphaeriaceae</taxon>
        <taxon>Macrophomina</taxon>
    </lineage>
</organism>
<evidence type="ECO:0000256" key="6">
    <source>
        <dbReference type="SAM" id="MobiDB-lite"/>
    </source>
</evidence>
<comment type="caution">
    <text evidence="9">The sequence shown here is derived from an EMBL/GenBank/DDBJ whole genome shotgun (WGS) entry which is preliminary data.</text>
</comment>
<proteinExistence type="inferred from homology"/>
<protein>
    <recommendedName>
        <fullName evidence="8">Rhodopsin domain-containing protein</fullName>
    </recommendedName>
</protein>
<feature type="region of interest" description="Disordered" evidence="6">
    <location>
        <begin position="264"/>
        <end position="283"/>
    </location>
</feature>
<comment type="subcellular location">
    <subcellularLocation>
        <location evidence="1">Membrane</location>
        <topology evidence="1">Multi-pass membrane protein</topology>
    </subcellularLocation>
</comment>
<keyword evidence="4 7" id="KW-0472">Membrane</keyword>
<feature type="transmembrane region" description="Helical" evidence="7">
    <location>
        <begin position="121"/>
        <end position="146"/>
    </location>
</feature>
<evidence type="ECO:0000256" key="2">
    <source>
        <dbReference type="ARBA" id="ARBA00022692"/>
    </source>
</evidence>
<feature type="transmembrane region" description="Helical" evidence="7">
    <location>
        <begin position="90"/>
        <end position="109"/>
    </location>
</feature>
<evidence type="ECO:0000256" key="5">
    <source>
        <dbReference type="ARBA" id="ARBA00038359"/>
    </source>
</evidence>
<feature type="transmembrane region" description="Helical" evidence="7">
    <location>
        <begin position="43"/>
        <end position="70"/>
    </location>
</feature>
<evidence type="ECO:0000256" key="3">
    <source>
        <dbReference type="ARBA" id="ARBA00022989"/>
    </source>
</evidence>
<evidence type="ECO:0000313" key="9">
    <source>
        <dbReference type="EMBL" id="KAH7032113.1"/>
    </source>
</evidence>
<accession>A0ABQ8FWW5</accession>
<reference evidence="9 10" key="1">
    <citation type="journal article" date="2021" name="Nat. Commun.">
        <title>Genetic determinants of endophytism in the Arabidopsis root mycobiome.</title>
        <authorList>
            <person name="Mesny F."/>
            <person name="Miyauchi S."/>
            <person name="Thiergart T."/>
            <person name="Pickel B."/>
            <person name="Atanasova L."/>
            <person name="Karlsson M."/>
            <person name="Huettel B."/>
            <person name="Barry K.W."/>
            <person name="Haridas S."/>
            <person name="Chen C."/>
            <person name="Bauer D."/>
            <person name="Andreopoulos W."/>
            <person name="Pangilinan J."/>
            <person name="LaButti K."/>
            <person name="Riley R."/>
            <person name="Lipzen A."/>
            <person name="Clum A."/>
            <person name="Drula E."/>
            <person name="Henrissat B."/>
            <person name="Kohler A."/>
            <person name="Grigoriev I.V."/>
            <person name="Martin F.M."/>
            <person name="Hacquard S."/>
        </authorList>
    </citation>
    <scope>NUCLEOTIDE SEQUENCE [LARGE SCALE GENOMIC DNA]</scope>
    <source>
        <strain evidence="9 10">MPI-SDFR-AT-0080</strain>
    </source>
</reference>
<evidence type="ECO:0000256" key="1">
    <source>
        <dbReference type="ARBA" id="ARBA00004141"/>
    </source>
</evidence>
<feature type="transmembrane region" description="Helical" evidence="7">
    <location>
        <begin position="158"/>
        <end position="178"/>
    </location>
</feature>
<comment type="similarity">
    <text evidence="5">Belongs to the SAT4 family.</text>
</comment>
<feature type="transmembrane region" description="Helical" evidence="7">
    <location>
        <begin position="6"/>
        <end position="31"/>
    </location>
</feature>
<keyword evidence="3 7" id="KW-1133">Transmembrane helix</keyword>
<name>A0ABQ8FWW5_9PEZI</name>
<keyword evidence="2 7" id="KW-0812">Transmembrane</keyword>
<evidence type="ECO:0000256" key="4">
    <source>
        <dbReference type="ARBA" id="ARBA00023136"/>
    </source>
</evidence>
<feature type="domain" description="Rhodopsin" evidence="8">
    <location>
        <begin position="5"/>
        <end position="183"/>
    </location>
</feature>
<dbReference type="PANTHER" id="PTHR33048:SF47">
    <property type="entry name" value="INTEGRAL MEMBRANE PROTEIN-RELATED"/>
    <property type="match status" value="1"/>
</dbReference>
<dbReference type="InterPro" id="IPR049326">
    <property type="entry name" value="Rhodopsin_dom_fungi"/>
</dbReference>
<dbReference type="Proteomes" id="UP000774617">
    <property type="component" value="Unassembled WGS sequence"/>
</dbReference>
<gene>
    <name evidence="9" type="ORF">B0J12DRAFT_582836</name>
</gene>
<evidence type="ECO:0000313" key="10">
    <source>
        <dbReference type="Proteomes" id="UP000774617"/>
    </source>
</evidence>